<gene>
    <name evidence="3" type="ORF">DAERI_080191</name>
</gene>
<comment type="caution">
    <text evidence="3">The sequence shown here is derived from an EMBL/GenBank/DDBJ whole genome shotgun (WGS) entry which is preliminary data.</text>
</comment>
<dbReference type="InterPro" id="IPR036165">
    <property type="entry name" value="YefM-like_sf"/>
</dbReference>
<dbReference type="InterPro" id="IPR006442">
    <property type="entry name" value="Antitoxin_Phd/YefM"/>
</dbReference>
<dbReference type="Gene3D" id="3.40.1620.10">
    <property type="entry name" value="YefM-like domain"/>
    <property type="match status" value="1"/>
</dbReference>
<dbReference type="RefSeq" id="WP_103129766.1">
    <property type="nucleotide sequence ID" value="NZ_BFAG01000008.1"/>
</dbReference>
<dbReference type="AlphaFoldDB" id="A0A2I9D7E9"/>
<reference evidence="4" key="1">
    <citation type="submission" date="2018-01" db="EMBL/GenBank/DDBJ databases">
        <title>Draft Genome Sequence of the Radioresistant Bacterium Deinococcus aerius TR0125, Isolated from the Higher Atmosphere above Japan.</title>
        <authorList>
            <person name="Satoh K."/>
            <person name="Arai H."/>
            <person name="Sanzen T."/>
            <person name="Kawaguchi Y."/>
            <person name="Hayashi H."/>
            <person name="Yokobori S."/>
            <person name="Yamagishi A."/>
            <person name="Oono Y."/>
            <person name="Narumi I."/>
        </authorList>
    </citation>
    <scope>NUCLEOTIDE SEQUENCE [LARGE SCALE GENOMIC DNA]</scope>
    <source>
        <strain evidence="4">TR0125</strain>
    </source>
</reference>
<organism evidence="3 4">
    <name type="scientific">Deinococcus aerius</name>
    <dbReference type="NCBI Taxonomy" id="200253"/>
    <lineage>
        <taxon>Bacteria</taxon>
        <taxon>Thermotogati</taxon>
        <taxon>Deinococcota</taxon>
        <taxon>Deinococci</taxon>
        <taxon>Deinococcales</taxon>
        <taxon>Deinococcaceae</taxon>
        <taxon>Deinococcus</taxon>
    </lineage>
</organism>
<keyword evidence="4" id="KW-1185">Reference proteome</keyword>
<dbReference type="SUPFAM" id="SSF143120">
    <property type="entry name" value="YefM-like"/>
    <property type="match status" value="1"/>
</dbReference>
<proteinExistence type="inferred from homology"/>
<protein>
    <recommendedName>
        <fullName evidence="2">Antitoxin</fullName>
    </recommendedName>
</protein>
<comment type="function">
    <text evidence="2">Antitoxin component of a type II toxin-antitoxin (TA) system.</text>
</comment>
<dbReference type="PANTHER" id="PTHR35377:SF8">
    <property type="entry name" value="ANTITOXIN VAPB22"/>
    <property type="match status" value="1"/>
</dbReference>
<evidence type="ECO:0000256" key="1">
    <source>
        <dbReference type="ARBA" id="ARBA00009981"/>
    </source>
</evidence>
<dbReference type="EMBL" id="BFAG01000008">
    <property type="protein sequence ID" value="GBF06400.1"/>
    <property type="molecule type" value="Genomic_DNA"/>
</dbReference>
<dbReference type="Proteomes" id="UP000236569">
    <property type="component" value="Unassembled WGS sequence"/>
</dbReference>
<dbReference type="NCBIfam" id="TIGR01552">
    <property type="entry name" value="phd_fam"/>
    <property type="match status" value="1"/>
</dbReference>
<evidence type="ECO:0000313" key="4">
    <source>
        <dbReference type="Proteomes" id="UP000236569"/>
    </source>
</evidence>
<evidence type="ECO:0000313" key="3">
    <source>
        <dbReference type="EMBL" id="GBF06400.1"/>
    </source>
</evidence>
<accession>A0A2I9D7E9</accession>
<comment type="similarity">
    <text evidence="1 2">Belongs to the phD/YefM antitoxin family.</text>
</comment>
<evidence type="ECO:0000256" key="2">
    <source>
        <dbReference type="RuleBase" id="RU362080"/>
    </source>
</evidence>
<dbReference type="OrthoDB" id="9800503at2"/>
<dbReference type="Pfam" id="PF02604">
    <property type="entry name" value="PhdYeFM_antitox"/>
    <property type="match status" value="1"/>
</dbReference>
<name>A0A2I9D7E9_9DEIO</name>
<sequence>MKTLNVHEAKTHLSSLLDDVEQGEEILIARYGKPVAKLVPLGLPEERPLGFYLIAFQHDLAAPSEDDLLRDFEGDAGL</sequence>
<dbReference type="InterPro" id="IPR051416">
    <property type="entry name" value="phD-YefM_TA_antitoxins"/>
</dbReference>
<dbReference type="PANTHER" id="PTHR35377">
    <property type="entry name" value="ANTITOXIN VAPB49-RELATED-RELATED"/>
    <property type="match status" value="1"/>
</dbReference>